<evidence type="ECO:0000256" key="14">
    <source>
        <dbReference type="ARBA" id="ARBA00065765"/>
    </source>
</evidence>
<dbReference type="PANTHER" id="PTHR45712">
    <property type="entry name" value="AGAP008170-PA"/>
    <property type="match status" value="1"/>
</dbReference>
<keyword evidence="5" id="KW-0433">Leucine-rich repeat</keyword>
<evidence type="ECO:0000256" key="16">
    <source>
        <dbReference type="ARBA" id="ARBA00077189"/>
    </source>
</evidence>
<dbReference type="InterPro" id="IPR032675">
    <property type="entry name" value="LRR_dom_sf"/>
</dbReference>
<evidence type="ECO:0000256" key="4">
    <source>
        <dbReference type="ARBA" id="ARBA00022530"/>
    </source>
</evidence>
<evidence type="ECO:0000256" key="1">
    <source>
        <dbReference type="ARBA" id="ARBA00004498"/>
    </source>
</evidence>
<dbReference type="PROSITE" id="PS51450">
    <property type="entry name" value="LRR"/>
    <property type="match status" value="1"/>
</dbReference>
<comment type="function">
    <text evidence="13">May be implicated in biomineralization processes. Has a function in binding of osteoblasts via the alpha(V)beta(3)-integrin.</text>
</comment>
<dbReference type="SUPFAM" id="SSF52058">
    <property type="entry name" value="L domain-like"/>
    <property type="match status" value="1"/>
</dbReference>
<evidence type="ECO:0000256" key="12">
    <source>
        <dbReference type="ARBA" id="ARBA00023180"/>
    </source>
</evidence>
<dbReference type="Proteomes" id="UP000694421">
    <property type="component" value="Unplaced"/>
</dbReference>
<proteinExistence type="inferred from homology"/>
<dbReference type="Ensembl" id="ENSSMRT00000022340.1">
    <property type="protein sequence ID" value="ENSSMRP00000019057.1"/>
    <property type="gene ID" value="ENSSMRG00000014849.1"/>
</dbReference>
<evidence type="ECO:0000256" key="6">
    <source>
        <dbReference type="ARBA" id="ARBA00022641"/>
    </source>
</evidence>
<dbReference type="FunFam" id="3.80.10.10:FF:000455">
    <property type="entry name" value="Osteomodulin"/>
    <property type="match status" value="1"/>
</dbReference>
<evidence type="ECO:0000256" key="17">
    <source>
        <dbReference type="ARBA" id="ARBA00083850"/>
    </source>
</evidence>
<evidence type="ECO:0000256" key="15">
    <source>
        <dbReference type="ARBA" id="ARBA00067218"/>
    </source>
</evidence>
<keyword evidence="4" id="KW-0272">Extracellular matrix</keyword>
<dbReference type="SMART" id="SM00369">
    <property type="entry name" value="LRR_TYP"/>
    <property type="match status" value="6"/>
</dbReference>
<keyword evidence="12" id="KW-0325">Glycoprotein</keyword>
<sequence length="418" mass="48781">MGILSQLLTISFSFGITVFCQYEDNSFEYEYESEMDNEYPPIFHNIPNLEYTIPYFTLPVECAKECFCPPTFPASMYCDQRNLQIIPSIPAHIQQVYLQHNNIEAVSVESFVNATSLKEINLSHNKIKSHMIDTGVFAKLSNLVQLHLERNLLEEVPFPLPISLERLILGFNQISRFSSKAVEGLINVTMLDLCNNHLEDSQLRRIRFSSMRNLMQINLCNNRLQSMPPDLPPSLMYLSLENNSISSIPDNYFQKLPKLMALRMSYNNLHEVAHNAFNLSNLVELNLGHNNLKQLFYIPRSLQHLYIEDNDIEVINVTLMCPSIDPLNFSHLTYIRVDQNKLTAPISTYAFFCFPHVRSIYYGEQKIRGNQQTQLRTPVFRRYLTPEEYDEAEDDHETQEHDSDQREMDDDYFNPYLY</sequence>
<feature type="domain" description="LRRNT" evidence="20">
    <location>
        <begin position="61"/>
        <end position="95"/>
    </location>
</feature>
<keyword evidence="10" id="KW-0654">Proteoglycan</keyword>
<evidence type="ECO:0000256" key="9">
    <source>
        <dbReference type="ARBA" id="ARBA00022889"/>
    </source>
</evidence>
<keyword evidence="8" id="KW-0677">Repeat</keyword>
<organism evidence="21 22">
    <name type="scientific">Salvator merianae</name>
    <name type="common">Argentine black and white tegu</name>
    <name type="synonym">Tupinambis merianae</name>
    <dbReference type="NCBI Taxonomy" id="96440"/>
    <lineage>
        <taxon>Eukaryota</taxon>
        <taxon>Metazoa</taxon>
        <taxon>Chordata</taxon>
        <taxon>Craniata</taxon>
        <taxon>Vertebrata</taxon>
        <taxon>Euteleostomi</taxon>
        <taxon>Lepidosauria</taxon>
        <taxon>Squamata</taxon>
        <taxon>Bifurcata</taxon>
        <taxon>Unidentata</taxon>
        <taxon>Episquamata</taxon>
        <taxon>Laterata</taxon>
        <taxon>Teiioidea</taxon>
        <taxon>Teiidae</taxon>
        <taxon>Salvator</taxon>
    </lineage>
</organism>
<reference evidence="21" key="1">
    <citation type="submission" date="2025-08" db="UniProtKB">
        <authorList>
            <consortium name="Ensembl"/>
        </authorList>
    </citation>
    <scope>IDENTIFICATION</scope>
</reference>
<feature type="region of interest" description="Disordered" evidence="18">
    <location>
        <begin position="387"/>
        <end position="413"/>
    </location>
</feature>
<dbReference type="SMART" id="SM00013">
    <property type="entry name" value="LRRNT"/>
    <property type="match status" value="1"/>
</dbReference>
<dbReference type="GO" id="GO:0031012">
    <property type="term" value="C:extracellular matrix"/>
    <property type="evidence" value="ECO:0007669"/>
    <property type="project" value="Ensembl"/>
</dbReference>
<keyword evidence="11" id="KW-1015">Disulfide bond</keyword>
<evidence type="ECO:0000256" key="18">
    <source>
        <dbReference type="SAM" id="MobiDB-lite"/>
    </source>
</evidence>
<keyword evidence="7 19" id="KW-0732">Signal</keyword>
<feature type="signal peptide" evidence="19">
    <location>
        <begin position="1"/>
        <end position="15"/>
    </location>
</feature>
<keyword evidence="9" id="KW-0130">Cell adhesion</keyword>
<evidence type="ECO:0000256" key="13">
    <source>
        <dbReference type="ARBA" id="ARBA00060161"/>
    </source>
</evidence>
<evidence type="ECO:0000256" key="11">
    <source>
        <dbReference type="ARBA" id="ARBA00023157"/>
    </source>
</evidence>
<dbReference type="InterPro" id="IPR000372">
    <property type="entry name" value="LRRNT"/>
</dbReference>
<evidence type="ECO:0000256" key="3">
    <source>
        <dbReference type="ARBA" id="ARBA00022525"/>
    </source>
</evidence>
<feature type="chain" id="PRO_5034180715" description="Osteomodulin" evidence="19">
    <location>
        <begin position="16"/>
        <end position="418"/>
    </location>
</feature>
<feature type="compositionally biased region" description="Acidic residues" evidence="18">
    <location>
        <begin position="387"/>
        <end position="397"/>
    </location>
</feature>
<comment type="subunit">
    <text evidence="14">Binds the alpha(V)beta(3)-integrin.</text>
</comment>
<evidence type="ECO:0000256" key="10">
    <source>
        <dbReference type="ARBA" id="ARBA00022974"/>
    </source>
</evidence>
<dbReference type="GeneTree" id="ENSGT00940000160986"/>
<evidence type="ECO:0000313" key="21">
    <source>
        <dbReference type="Ensembl" id="ENSSMRP00000019057.1"/>
    </source>
</evidence>
<dbReference type="OMA" id="HYHHLTY"/>
<evidence type="ECO:0000313" key="22">
    <source>
        <dbReference type="Proteomes" id="UP000694421"/>
    </source>
</evidence>
<keyword evidence="22" id="KW-1185">Reference proteome</keyword>
<keyword evidence="3" id="KW-0964">Secreted</keyword>
<comment type="subcellular location">
    <subcellularLocation>
        <location evidence="1">Secreted</location>
        <location evidence="1">Extracellular space</location>
        <location evidence="1">Extracellular matrix</location>
    </subcellularLocation>
</comment>
<dbReference type="GO" id="GO:0007155">
    <property type="term" value="P:cell adhesion"/>
    <property type="evidence" value="ECO:0007669"/>
    <property type="project" value="UniProtKB-KW"/>
</dbReference>
<comment type="similarity">
    <text evidence="2">Belongs to the small leucine-rich proteoglycan (SLRP) family. SLRP class II subfamily.</text>
</comment>
<evidence type="ECO:0000256" key="7">
    <source>
        <dbReference type="ARBA" id="ARBA00022729"/>
    </source>
</evidence>
<reference evidence="21" key="2">
    <citation type="submission" date="2025-09" db="UniProtKB">
        <authorList>
            <consortium name="Ensembl"/>
        </authorList>
    </citation>
    <scope>IDENTIFICATION</scope>
</reference>
<evidence type="ECO:0000256" key="5">
    <source>
        <dbReference type="ARBA" id="ARBA00022614"/>
    </source>
</evidence>
<dbReference type="PANTHER" id="PTHR45712:SF3">
    <property type="entry name" value="OSTEOMODULIN"/>
    <property type="match status" value="1"/>
</dbReference>
<dbReference type="InterPro" id="IPR003591">
    <property type="entry name" value="Leu-rich_rpt_typical-subtyp"/>
</dbReference>
<evidence type="ECO:0000256" key="2">
    <source>
        <dbReference type="ARBA" id="ARBA00005818"/>
    </source>
</evidence>
<evidence type="ECO:0000256" key="19">
    <source>
        <dbReference type="SAM" id="SignalP"/>
    </source>
</evidence>
<dbReference type="GO" id="GO:0005615">
    <property type="term" value="C:extracellular space"/>
    <property type="evidence" value="ECO:0007669"/>
    <property type="project" value="TreeGrafter"/>
</dbReference>
<dbReference type="Pfam" id="PF13855">
    <property type="entry name" value="LRR_8"/>
    <property type="match status" value="2"/>
</dbReference>
<dbReference type="InterPro" id="IPR050333">
    <property type="entry name" value="SLRP"/>
</dbReference>
<evidence type="ECO:0000256" key="8">
    <source>
        <dbReference type="ARBA" id="ARBA00022737"/>
    </source>
</evidence>
<accession>A0A8D0C8W8</accession>
<evidence type="ECO:0000259" key="20">
    <source>
        <dbReference type="SMART" id="SM00013"/>
    </source>
</evidence>
<protein>
    <recommendedName>
        <fullName evidence="15">Osteomodulin</fullName>
    </recommendedName>
    <alternativeName>
        <fullName evidence="17">Keratan sulfate proteoglycan osteomodulin</fullName>
    </alternativeName>
    <alternativeName>
        <fullName evidence="16">Osteoadherin</fullName>
    </alternativeName>
</protein>
<dbReference type="Gene3D" id="3.80.10.10">
    <property type="entry name" value="Ribonuclease Inhibitor"/>
    <property type="match status" value="3"/>
</dbReference>
<dbReference type="InterPro" id="IPR001611">
    <property type="entry name" value="Leu-rich_rpt"/>
</dbReference>
<keyword evidence="6" id="KW-0765">Sulfation</keyword>
<dbReference type="AlphaFoldDB" id="A0A8D0C8W8"/>
<name>A0A8D0C8W8_SALMN</name>